<reference evidence="2 3" key="1">
    <citation type="submission" date="2020-12" db="EMBL/GenBank/DDBJ databases">
        <title>Chryseobacterium endoalhailicus sp. nov., isolated from seed of leguminous plant.</title>
        <authorList>
            <person name="Zhang X."/>
        </authorList>
    </citation>
    <scope>NUCLEOTIDE SEQUENCE [LARGE SCALE GENOMIC DNA]</scope>
    <source>
        <strain evidence="2 3">L7</strain>
    </source>
</reference>
<comment type="caution">
    <text evidence="2">The sequence shown here is derived from an EMBL/GenBank/DDBJ whole genome shotgun (WGS) entry which is preliminary data.</text>
</comment>
<dbReference type="Pfam" id="PF12802">
    <property type="entry name" value="MarR_2"/>
    <property type="match status" value="1"/>
</dbReference>
<keyword evidence="3" id="KW-1185">Reference proteome</keyword>
<dbReference type="EMBL" id="JAELVM010000001">
    <property type="protein sequence ID" value="MBL1220222.1"/>
    <property type="molecule type" value="Genomic_DNA"/>
</dbReference>
<dbReference type="Proteomes" id="UP000661696">
    <property type="component" value="Unassembled WGS sequence"/>
</dbReference>
<dbReference type="PANTHER" id="PTHR33164:SF43">
    <property type="entry name" value="HTH-TYPE TRANSCRIPTIONAL REPRESSOR YETL"/>
    <property type="match status" value="1"/>
</dbReference>
<dbReference type="PANTHER" id="PTHR33164">
    <property type="entry name" value="TRANSCRIPTIONAL REGULATOR, MARR FAMILY"/>
    <property type="match status" value="1"/>
</dbReference>
<protein>
    <submittedName>
        <fullName evidence="2">Winged helix-turn-helix transcriptional regulator</fullName>
    </submittedName>
</protein>
<accession>A0ABS1QC77</accession>
<dbReference type="InterPro" id="IPR036388">
    <property type="entry name" value="WH-like_DNA-bd_sf"/>
</dbReference>
<proteinExistence type="predicted"/>
<dbReference type="InterPro" id="IPR011991">
    <property type="entry name" value="ArsR-like_HTH"/>
</dbReference>
<evidence type="ECO:0000313" key="3">
    <source>
        <dbReference type="Proteomes" id="UP000661696"/>
    </source>
</evidence>
<dbReference type="CDD" id="cd00090">
    <property type="entry name" value="HTH_ARSR"/>
    <property type="match status" value="1"/>
</dbReference>
<evidence type="ECO:0000259" key="1">
    <source>
        <dbReference type="PROSITE" id="PS50995"/>
    </source>
</evidence>
<dbReference type="RefSeq" id="WP_202089552.1">
    <property type="nucleotide sequence ID" value="NZ_JAELVM010000001.1"/>
</dbReference>
<organism evidence="2 3">
    <name type="scientific">Chryseobacterium endalhagicum</name>
    <dbReference type="NCBI Taxonomy" id="2797638"/>
    <lineage>
        <taxon>Bacteria</taxon>
        <taxon>Pseudomonadati</taxon>
        <taxon>Bacteroidota</taxon>
        <taxon>Flavobacteriia</taxon>
        <taxon>Flavobacteriales</taxon>
        <taxon>Weeksellaceae</taxon>
        <taxon>Chryseobacterium group</taxon>
        <taxon>Chryseobacterium</taxon>
    </lineage>
</organism>
<dbReference type="SMART" id="SM00347">
    <property type="entry name" value="HTH_MARR"/>
    <property type="match status" value="1"/>
</dbReference>
<dbReference type="InterPro" id="IPR000835">
    <property type="entry name" value="HTH_MarR-typ"/>
</dbReference>
<gene>
    <name evidence="2" type="ORF">JET18_05195</name>
</gene>
<name>A0ABS1QC77_9FLAO</name>
<dbReference type="InterPro" id="IPR036390">
    <property type="entry name" value="WH_DNA-bd_sf"/>
</dbReference>
<dbReference type="InterPro" id="IPR039422">
    <property type="entry name" value="MarR/SlyA-like"/>
</dbReference>
<sequence length="202" mass="22967">MTSPFDLNHQNNEIDSKIVVALERLSEAFRVLLWNESKLNALSPIQIQILIFLLFQPVEKCRVSYLAKEFNMSKPTISDSIKSLLEKGLIHKKSDPADSRSYIVSLTDSGRLTAIKSSDFTRSVENPVSSLDLQQKEIMLDGLLKIIHGLNLAGIITVQRMCFTCTHYRISDEGHYCKLLQTPLAYKELRMNCQEHEAVEIV</sequence>
<dbReference type="PROSITE" id="PS50995">
    <property type="entry name" value="HTH_MARR_2"/>
    <property type="match status" value="1"/>
</dbReference>
<dbReference type="SUPFAM" id="SSF46785">
    <property type="entry name" value="Winged helix' DNA-binding domain"/>
    <property type="match status" value="1"/>
</dbReference>
<feature type="domain" description="HTH marR-type" evidence="1">
    <location>
        <begin position="15"/>
        <end position="148"/>
    </location>
</feature>
<dbReference type="Gene3D" id="1.10.10.10">
    <property type="entry name" value="Winged helix-like DNA-binding domain superfamily/Winged helix DNA-binding domain"/>
    <property type="match status" value="1"/>
</dbReference>
<evidence type="ECO:0000313" key="2">
    <source>
        <dbReference type="EMBL" id="MBL1220222.1"/>
    </source>
</evidence>